<dbReference type="AlphaFoldDB" id="A0A2H3A8T1"/>
<dbReference type="GO" id="GO:0016747">
    <property type="term" value="F:acyltransferase activity, transferring groups other than amino-acyl groups"/>
    <property type="evidence" value="ECO:0007669"/>
    <property type="project" value="InterPro"/>
</dbReference>
<feature type="region of interest" description="Disordered" evidence="3">
    <location>
        <begin position="335"/>
        <end position="414"/>
    </location>
</feature>
<dbReference type="PANTHER" id="PTHR42919">
    <property type="entry name" value="N-ALPHA-ACETYLTRANSFERASE"/>
    <property type="match status" value="1"/>
</dbReference>
<feature type="region of interest" description="Disordered" evidence="3">
    <location>
        <begin position="1"/>
        <end position="105"/>
    </location>
</feature>
<feature type="domain" description="N-acetyltransferase" evidence="4">
    <location>
        <begin position="100"/>
        <end position="280"/>
    </location>
</feature>
<feature type="compositionally biased region" description="Pro residues" evidence="3">
    <location>
        <begin position="56"/>
        <end position="69"/>
    </location>
</feature>
<dbReference type="SUPFAM" id="SSF55729">
    <property type="entry name" value="Acyl-CoA N-acyltransferases (Nat)"/>
    <property type="match status" value="1"/>
</dbReference>
<feature type="compositionally biased region" description="Low complexity" evidence="3">
    <location>
        <begin position="384"/>
        <end position="397"/>
    </location>
</feature>
<dbReference type="Proteomes" id="UP000219286">
    <property type="component" value="Unassembled WGS sequence"/>
</dbReference>
<feature type="compositionally biased region" description="Low complexity" evidence="3">
    <location>
        <begin position="287"/>
        <end position="307"/>
    </location>
</feature>
<proteinExistence type="predicted"/>
<evidence type="ECO:0000256" key="3">
    <source>
        <dbReference type="SAM" id="MobiDB-lite"/>
    </source>
</evidence>
<dbReference type="InterPro" id="IPR051556">
    <property type="entry name" value="N-term/lysine_N-AcTrnsfr"/>
</dbReference>
<dbReference type="GO" id="GO:0007064">
    <property type="term" value="P:mitotic sister chromatid cohesion"/>
    <property type="evidence" value="ECO:0007669"/>
    <property type="project" value="TreeGrafter"/>
</dbReference>
<dbReference type="Gene3D" id="3.40.630.30">
    <property type="match status" value="1"/>
</dbReference>
<protein>
    <recommendedName>
        <fullName evidence="4">N-acetyltransferase domain-containing protein</fullName>
    </recommendedName>
</protein>
<sequence length="414" mass="43543">MSLPTTSKPSQMSIRSFFQAKPPQYAPPPSSKQQQQQSLSTPPPPPPPQSQSSPSPDLPPQSAIPPPPTQSTSTTTTTTTTTTSTPSTTPSRNPRLPPEASIRPITPADITALRRLNSLLLPVSYPEAFYSRAADPVTGRFSRLICWSHNNTAGHDDDPKPVGGIVCRVEPDIPLHAAAAAEGTRPPVQQQQNIYIQSLCLLSPYRSLGLVAAALDDVLAAAIADPALNVASVTAHVWTENEEGLHWYEARGFRKQEPAIKGYYLKLRPDSAWLVSKPVGASVLSALPSTSSTSTSAASTSAVSISATPPPPASSRADISGTTAAVMSLPPMSTTTAAAAAQGPLRPSARVASGKSFQNQRPETEWNDLPADMAPSLLVPPRNGSEPGSGASSRSSSTVRRKKDRAYPAAAFGQ</sequence>
<keyword evidence="6" id="KW-1185">Reference proteome</keyword>
<evidence type="ECO:0000313" key="6">
    <source>
        <dbReference type="Proteomes" id="UP000219286"/>
    </source>
</evidence>
<evidence type="ECO:0000259" key="4">
    <source>
        <dbReference type="PROSITE" id="PS51186"/>
    </source>
</evidence>
<name>A0A2H3A8T1_TRIPA</name>
<dbReference type="GO" id="GO:0031415">
    <property type="term" value="C:NatA complex"/>
    <property type="evidence" value="ECO:0007669"/>
    <property type="project" value="TreeGrafter"/>
</dbReference>
<evidence type="ECO:0000313" key="5">
    <source>
        <dbReference type="EMBL" id="OTA07534.1"/>
    </source>
</evidence>
<reference evidence="5 6" key="1">
    <citation type="journal article" date="2015" name="Genome Announc.">
        <title>Genome sequence and annotation of Trichoderma parareesei, the ancestor of the cellulase producer Trichoderma reesei.</title>
        <authorList>
            <person name="Yang D."/>
            <person name="Pomraning K."/>
            <person name="Kopchinskiy A."/>
            <person name="Karimi Aghcheh R."/>
            <person name="Atanasova L."/>
            <person name="Chenthamara K."/>
            <person name="Baker S.E."/>
            <person name="Zhang R."/>
            <person name="Shen Q."/>
            <person name="Freitag M."/>
            <person name="Kubicek C.P."/>
            <person name="Druzhinina I.S."/>
        </authorList>
    </citation>
    <scope>NUCLEOTIDE SEQUENCE [LARGE SCALE GENOMIC DNA]</scope>
    <source>
        <strain evidence="5 6">CBS 125925</strain>
    </source>
</reference>
<dbReference type="OrthoDB" id="47374at2759"/>
<dbReference type="PANTHER" id="PTHR42919:SF8">
    <property type="entry name" value="N-ALPHA-ACETYLTRANSFERASE 50"/>
    <property type="match status" value="1"/>
</dbReference>
<dbReference type="InterPro" id="IPR000182">
    <property type="entry name" value="GNAT_dom"/>
</dbReference>
<dbReference type="EMBL" id="LFMI01000779">
    <property type="protein sequence ID" value="OTA07534.1"/>
    <property type="molecule type" value="Genomic_DNA"/>
</dbReference>
<keyword evidence="1" id="KW-0808">Transferase</keyword>
<accession>A0A2H3A8T1</accession>
<feature type="compositionally biased region" description="Polar residues" evidence="3">
    <location>
        <begin position="1"/>
        <end position="16"/>
    </location>
</feature>
<comment type="caution">
    <text evidence="5">The sequence shown here is derived from an EMBL/GenBank/DDBJ whole genome shotgun (WGS) entry which is preliminary data.</text>
</comment>
<dbReference type="InterPro" id="IPR016181">
    <property type="entry name" value="Acyl_CoA_acyltransferase"/>
</dbReference>
<evidence type="ECO:0000256" key="2">
    <source>
        <dbReference type="ARBA" id="ARBA00023315"/>
    </source>
</evidence>
<gene>
    <name evidence="5" type="ORF">A9Z42_0084190</name>
</gene>
<keyword evidence="2" id="KW-0012">Acyltransferase</keyword>
<dbReference type="PROSITE" id="PS51186">
    <property type="entry name" value="GNAT"/>
    <property type="match status" value="1"/>
</dbReference>
<feature type="compositionally biased region" description="Low complexity" evidence="3">
    <location>
        <begin position="31"/>
        <end position="40"/>
    </location>
</feature>
<dbReference type="Pfam" id="PF00583">
    <property type="entry name" value="Acetyltransf_1"/>
    <property type="match status" value="1"/>
</dbReference>
<feature type="region of interest" description="Disordered" evidence="3">
    <location>
        <begin position="287"/>
        <end position="318"/>
    </location>
</feature>
<feature type="compositionally biased region" description="Low complexity" evidence="3">
    <location>
        <begin position="70"/>
        <end position="94"/>
    </location>
</feature>
<evidence type="ECO:0000256" key="1">
    <source>
        <dbReference type="ARBA" id="ARBA00022679"/>
    </source>
</evidence>
<organism evidence="5 6">
    <name type="scientific">Trichoderma parareesei</name>
    <name type="common">Filamentous fungus</name>
    <dbReference type="NCBI Taxonomy" id="858221"/>
    <lineage>
        <taxon>Eukaryota</taxon>
        <taxon>Fungi</taxon>
        <taxon>Dikarya</taxon>
        <taxon>Ascomycota</taxon>
        <taxon>Pezizomycotina</taxon>
        <taxon>Sordariomycetes</taxon>
        <taxon>Hypocreomycetidae</taxon>
        <taxon>Hypocreales</taxon>
        <taxon>Hypocreaceae</taxon>
        <taxon>Trichoderma</taxon>
    </lineage>
</organism>